<organism evidence="1 2">
    <name type="scientific">Leptospira kirschneri str. 200802841</name>
    <dbReference type="NCBI Taxonomy" id="1193047"/>
    <lineage>
        <taxon>Bacteria</taxon>
        <taxon>Pseudomonadati</taxon>
        <taxon>Spirochaetota</taxon>
        <taxon>Spirochaetia</taxon>
        <taxon>Leptospirales</taxon>
        <taxon>Leptospiraceae</taxon>
        <taxon>Leptospira</taxon>
    </lineage>
</organism>
<protein>
    <submittedName>
        <fullName evidence="1">Uncharacterized protein</fullName>
    </submittedName>
</protein>
<reference evidence="1" key="1">
    <citation type="submission" date="2012-10" db="EMBL/GenBank/DDBJ databases">
        <authorList>
            <person name="Harkins D.M."/>
            <person name="Durkin A.S."/>
            <person name="Brinkac L.M."/>
            <person name="Selengut J.D."/>
            <person name="Sanka R."/>
            <person name="DePew J."/>
            <person name="Purushe J."/>
            <person name="Picardeau M."/>
            <person name="Werts C."/>
            <person name="Goarant C."/>
            <person name="Vinetz J.M."/>
            <person name="Sutton G.G."/>
            <person name="Nelson W.C."/>
            <person name="Fouts D.E."/>
        </authorList>
    </citation>
    <scope>NUCLEOTIDE SEQUENCE [LARGE SCALE GENOMIC DNA]</scope>
    <source>
        <strain evidence="1">200802841</strain>
    </source>
</reference>
<dbReference type="EMBL" id="AKWH02000018">
    <property type="protein sequence ID" value="EKO52716.1"/>
    <property type="molecule type" value="Genomic_DNA"/>
</dbReference>
<sequence length="42" mass="4922">MNFGSVRIECAKIIENLHIKVNLYPGTKFHIETNGFRKNKIF</sequence>
<keyword evidence="2" id="KW-1185">Reference proteome</keyword>
<gene>
    <name evidence="1" type="ORF">LEP1GSC131_2538</name>
</gene>
<dbReference type="Proteomes" id="UP000006339">
    <property type="component" value="Unassembled WGS sequence"/>
</dbReference>
<evidence type="ECO:0000313" key="2">
    <source>
        <dbReference type="Proteomes" id="UP000006339"/>
    </source>
</evidence>
<name>A0A828YA08_9LEPT</name>
<proteinExistence type="predicted"/>
<comment type="caution">
    <text evidence="1">The sequence shown here is derived from an EMBL/GenBank/DDBJ whole genome shotgun (WGS) entry which is preliminary data.</text>
</comment>
<dbReference type="AlphaFoldDB" id="A0A828YA08"/>
<accession>A0A828YA08</accession>
<evidence type="ECO:0000313" key="1">
    <source>
        <dbReference type="EMBL" id="EKO52716.1"/>
    </source>
</evidence>